<feature type="compositionally biased region" description="Basic and acidic residues" evidence="1">
    <location>
        <begin position="242"/>
        <end position="253"/>
    </location>
</feature>
<sequence>MTTSQPPTVLPEVEPKANAEQGPQVPLGVTAGNRNVSPSSASVSRAGEGSGAGRKMRRTGAKVDVRPTPLQAPRWAASLLSSRPSSSSLAGAPSSTSKPRDAVASEPELPLLPVPSQVGNLPIDSPEPARIVSDIIPEGSDTAIPLKLEKDTAPIAELLKQLPPADEMAGKKPSMAQSAKIQQLQQAWLESNGSGSSTGIGASGSNDQSPAPKDWLGGSALDSPAPASQTSRKHSLAAASRNDPKRRLTETRRSVSTRSSSAAPATAEDPEASASAAKPGFIRIDRTARNVESSDDDPDYEMPDIAANPSEGDDDTDDDTDEDSLPGAQRPGVPAIVARVRKPLCHRVRKLTPPQHAEGNGVFEALTTVADGSRRYDQYLSVVGVLEPTHGALMPGEYELWEDHMRPWICPMRTCRTVFARLAALGMHFKVGSFDWLIKHKNAALNDNLDGTLTQVSQLPKEGPSIIVSRNPIRGDAEPLADPNLPGYKPISGRNAYMLNAPWKKSTTRASLANTSIEAGDMDRPNRLDDPYGEISPEPQDKLREYVKYFLSPAYSMPAERPDFKALLKLPPKRGFPPEWQSKHTGVGGLAPQAAISLLVFLTGDIAATPCAVCTDPTTQENTLTPCVVLCSSAPSWLQETVSASCASCQWRTHYKRWKNTCTLTPRPTRSTPIHPPLQRIASAPATPNTVTPIPPPALFPYAPPRRTDPAPVTGPSPAAMASKPPTPVPVARYGTQPQVSNGRPSSPPTRRVTRHSLQAAEAIASAPAGPSMVGNEVPADMLEMEDWEVAPGRVRDERSASPTNVAFSNAYLTSNQAVSVSEDIAFNVIVIKPGGTHRWTEDHDKVRICSLAGGKLSVKLDKTEPFQIGPNGMFKVKPGTACSVENRMYADAVIHVTSVAQY</sequence>
<dbReference type="InterPro" id="IPR022190">
    <property type="entry name" value="DUF3716"/>
</dbReference>
<proteinExistence type="predicted"/>
<organism evidence="2 3">
    <name type="scientific">Colletotrichum sojae</name>
    <dbReference type="NCBI Taxonomy" id="2175907"/>
    <lineage>
        <taxon>Eukaryota</taxon>
        <taxon>Fungi</taxon>
        <taxon>Dikarya</taxon>
        <taxon>Ascomycota</taxon>
        <taxon>Pezizomycotina</taxon>
        <taxon>Sordariomycetes</taxon>
        <taxon>Hypocreomycetidae</taxon>
        <taxon>Glomerellales</taxon>
        <taxon>Glomerellaceae</taxon>
        <taxon>Colletotrichum</taxon>
        <taxon>Colletotrichum orchidearum species complex</taxon>
    </lineage>
</organism>
<dbReference type="AlphaFoldDB" id="A0A8H6JC40"/>
<feature type="region of interest" description="Disordered" evidence="1">
    <location>
        <begin position="161"/>
        <end position="333"/>
    </location>
</feature>
<keyword evidence="3" id="KW-1185">Reference proteome</keyword>
<feature type="compositionally biased region" description="Polar residues" evidence="1">
    <location>
        <begin position="32"/>
        <end position="43"/>
    </location>
</feature>
<feature type="compositionally biased region" description="Low complexity" evidence="1">
    <location>
        <begin position="76"/>
        <end position="97"/>
    </location>
</feature>
<feature type="region of interest" description="Disordered" evidence="1">
    <location>
        <begin position="1"/>
        <end position="148"/>
    </location>
</feature>
<evidence type="ECO:0000256" key="1">
    <source>
        <dbReference type="SAM" id="MobiDB-lite"/>
    </source>
</evidence>
<feature type="compositionally biased region" description="Polar residues" evidence="1">
    <location>
        <begin position="175"/>
        <end position="189"/>
    </location>
</feature>
<evidence type="ECO:0000313" key="3">
    <source>
        <dbReference type="Proteomes" id="UP000652219"/>
    </source>
</evidence>
<evidence type="ECO:0000313" key="2">
    <source>
        <dbReference type="EMBL" id="KAF6809835.1"/>
    </source>
</evidence>
<feature type="compositionally biased region" description="Low complexity" evidence="1">
    <location>
        <begin position="254"/>
        <end position="267"/>
    </location>
</feature>
<feature type="region of interest" description="Disordered" evidence="1">
    <location>
        <begin position="705"/>
        <end position="755"/>
    </location>
</feature>
<comment type="caution">
    <text evidence="2">The sequence shown here is derived from an EMBL/GenBank/DDBJ whole genome shotgun (WGS) entry which is preliminary data.</text>
</comment>
<feature type="compositionally biased region" description="Acidic residues" evidence="1">
    <location>
        <begin position="311"/>
        <end position="324"/>
    </location>
</feature>
<gene>
    <name evidence="2" type="ORF">CSOJ01_06666</name>
</gene>
<feature type="compositionally biased region" description="Acidic residues" evidence="1">
    <location>
        <begin position="293"/>
        <end position="302"/>
    </location>
</feature>
<name>A0A8H6JC40_9PEZI</name>
<feature type="compositionally biased region" description="Low complexity" evidence="1">
    <location>
        <begin position="104"/>
        <end position="116"/>
    </location>
</feature>
<reference evidence="2 3" key="1">
    <citation type="journal article" date="2020" name="Phytopathology">
        <title>Genome Sequence Resources of Colletotrichum truncatum, C. plurivorum, C. musicola, and C. sojae: Four Species Pathogenic to Soybean (Glycine max).</title>
        <authorList>
            <person name="Rogerio F."/>
            <person name="Boufleur T.R."/>
            <person name="Ciampi-Guillardi M."/>
            <person name="Sukno S.A."/>
            <person name="Thon M.R."/>
            <person name="Massola Junior N.S."/>
            <person name="Baroncelli R."/>
        </authorList>
    </citation>
    <scope>NUCLEOTIDE SEQUENCE [LARGE SCALE GENOMIC DNA]</scope>
    <source>
        <strain evidence="2 3">LFN0009</strain>
    </source>
</reference>
<dbReference type="EMBL" id="WIGN01000095">
    <property type="protein sequence ID" value="KAF6809835.1"/>
    <property type="molecule type" value="Genomic_DNA"/>
</dbReference>
<dbReference type="Pfam" id="PF12511">
    <property type="entry name" value="DUF3716"/>
    <property type="match status" value="1"/>
</dbReference>
<accession>A0A8H6JC40</accession>
<dbReference type="Proteomes" id="UP000652219">
    <property type="component" value="Unassembled WGS sequence"/>
</dbReference>
<protein>
    <submittedName>
        <fullName evidence="2">Uncharacterized protein</fullName>
    </submittedName>
</protein>